<feature type="transmembrane region" description="Helical" evidence="8">
    <location>
        <begin position="360"/>
        <end position="377"/>
    </location>
</feature>
<evidence type="ECO:0000256" key="1">
    <source>
        <dbReference type="ARBA" id="ARBA00004651"/>
    </source>
</evidence>
<name>A0A1B3B710_ATHLE</name>
<feature type="transmembrane region" description="Helical" evidence="8">
    <location>
        <begin position="566"/>
        <end position="586"/>
    </location>
</feature>
<keyword evidence="2" id="KW-1003">Cell membrane</keyword>
<keyword evidence="4 8" id="KW-1133">Transmembrane helix</keyword>
<dbReference type="PANTHER" id="PTHR42643:SF30">
    <property type="entry name" value="IONOTROPIC RECEPTOR 40A-RELATED"/>
    <property type="match status" value="1"/>
</dbReference>
<reference evidence="10" key="1">
    <citation type="journal article" date="2016" name="J. Asia-Pac. Entomol.">
        <title>Molecular identification and sex distribution of two chemosensory receptor families in Athetis lepigone by antennal transcriptome analysis.</title>
        <authorList>
            <person name="Zhang Y.-N."/>
            <person name="Ma J.-F."/>
            <person name="Sun L."/>
            <person name="Dong Z.-P."/>
            <person name="Li Z.-Q."/>
            <person name="Zhu X.-Y."/>
            <person name="Wang Y."/>
            <person name="Wang L."/>
            <person name="Deng D.-G."/>
            <person name="Li J.-B."/>
        </authorList>
    </citation>
    <scope>NUCLEOTIDE SEQUENCE</scope>
</reference>
<dbReference type="Gene3D" id="3.40.190.10">
    <property type="entry name" value="Periplasmic binding protein-like II"/>
    <property type="match status" value="1"/>
</dbReference>
<dbReference type="GO" id="GO:0005886">
    <property type="term" value="C:plasma membrane"/>
    <property type="evidence" value="ECO:0007669"/>
    <property type="project" value="UniProtKB-SubCell"/>
</dbReference>
<evidence type="ECO:0000256" key="3">
    <source>
        <dbReference type="ARBA" id="ARBA00022692"/>
    </source>
</evidence>
<keyword evidence="5 8" id="KW-0472">Membrane</keyword>
<organism evidence="10">
    <name type="scientific">Athetis lepigone</name>
    <name type="common">Moth</name>
    <name type="synonym">Proxenus lepigone</name>
    <dbReference type="NCBI Taxonomy" id="1223490"/>
    <lineage>
        <taxon>Eukaryota</taxon>
        <taxon>Metazoa</taxon>
        <taxon>Ecdysozoa</taxon>
        <taxon>Arthropoda</taxon>
        <taxon>Hexapoda</taxon>
        <taxon>Insecta</taxon>
        <taxon>Pterygota</taxon>
        <taxon>Neoptera</taxon>
        <taxon>Endopterygota</taxon>
        <taxon>Lepidoptera</taxon>
        <taxon>Glossata</taxon>
        <taxon>Ditrysia</taxon>
        <taxon>Noctuoidea</taxon>
        <taxon>Noctuidae</taxon>
        <taxon>Noctuinae</taxon>
        <taxon>Athetis</taxon>
    </lineage>
</organism>
<feature type="transmembrane region" description="Helical" evidence="8">
    <location>
        <begin position="321"/>
        <end position="340"/>
    </location>
</feature>
<dbReference type="InterPro" id="IPR056198">
    <property type="entry name" value="LBD_receptor"/>
</dbReference>
<evidence type="ECO:0000256" key="7">
    <source>
        <dbReference type="ARBA" id="ARBA00023180"/>
    </source>
</evidence>
<comment type="subcellular location">
    <subcellularLocation>
        <location evidence="1">Cell membrane</location>
        <topology evidence="1">Multi-pass membrane protein</topology>
    </subcellularLocation>
</comment>
<evidence type="ECO:0000256" key="8">
    <source>
        <dbReference type="SAM" id="Phobius"/>
    </source>
</evidence>
<dbReference type="PANTHER" id="PTHR42643">
    <property type="entry name" value="IONOTROPIC RECEPTOR 20A-RELATED"/>
    <property type="match status" value="1"/>
</dbReference>
<evidence type="ECO:0000259" key="9">
    <source>
        <dbReference type="Pfam" id="PF24061"/>
    </source>
</evidence>
<keyword evidence="6 10" id="KW-0675">Receptor</keyword>
<keyword evidence="7" id="KW-0325">Glycoprotein</keyword>
<dbReference type="Pfam" id="PF24061">
    <property type="entry name" value="LBD_receptor"/>
    <property type="match status" value="1"/>
</dbReference>
<keyword evidence="3 8" id="KW-0812">Transmembrane</keyword>
<protein>
    <submittedName>
        <fullName evidence="10">Putative ionotropic receptor IR7d.1</fullName>
    </submittedName>
</protein>
<accession>A0A1B3B710</accession>
<sequence length="595" mass="68171">MDVSGKHLHNRSLENYSTDEFGFELGLLASKVAYYNFEWRFLTIVMFNTMHVIGLNTFLKHYQQSVIVKLGRYLPARRAAVPQIVIFGEDSSEISSTLRWAIKAKYDSSGKFIIICAFLDQDCDEQKIFQTLQSLYILNVVLLKLSTKNNTALAYSYDIIDHGKCTNNVPYSLHLLPACKNDDCFKNLYPERLSNFHGCALRMSTIEQAPFMYLHNGTKRPSGIDGDIMMLAANMLNATLMLTTPADGGDAGHFSNNNWTGSLGDVYNDRRQASVCSAPLSSTKYGNFQISFPYYSMDIVWATSLPPQKASWEKLLSPLSVYLRVTLFCFFIVITFVNTLCKSNIWRQVRRAFEIEPPKYSFLFFSWVLFLGFPILREPARKSFVVTIYTWIWFCFIIRSAYQAALINSLKQPAYLNNLETFLDVFRLGHRYGGLVALKEYYTADRPIYDNWVVVDLDHFPVTLDNIIFGTTDFVLASNKDAIKHHLMKYNGTKQLQIIPEKIVNSPTVIYFKKFSPLAVPVNTVLRTALEGGFIQRIHDKYLAHDRKLFQRVRNRRPEPLRMSHFAGSFVLLILGWSVSATYFAVEYVCGNLAD</sequence>
<dbReference type="SUPFAM" id="SSF53850">
    <property type="entry name" value="Periplasmic binding protein-like II"/>
    <property type="match status" value="1"/>
</dbReference>
<evidence type="ECO:0000256" key="4">
    <source>
        <dbReference type="ARBA" id="ARBA00022989"/>
    </source>
</evidence>
<feature type="transmembrane region" description="Helical" evidence="8">
    <location>
        <begin position="383"/>
        <end position="402"/>
    </location>
</feature>
<evidence type="ECO:0000313" key="10">
    <source>
        <dbReference type="EMBL" id="AOE47998.1"/>
    </source>
</evidence>
<proteinExistence type="evidence at transcript level"/>
<evidence type="ECO:0000256" key="6">
    <source>
        <dbReference type="ARBA" id="ARBA00023170"/>
    </source>
</evidence>
<evidence type="ECO:0000256" key="5">
    <source>
        <dbReference type="ARBA" id="ARBA00023136"/>
    </source>
</evidence>
<dbReference type="EMBL" id="KT588088">
    <property type="protein sequence ID" value="AOE47998.1"/>
    <property type="molecule type" value="mRNA"/>
</dbReference>
<feature type="domain" description="Putative ionotropic receptor ligand binding" evidence="9">
    <location>
        <begin position="55"/>
        <end position="172"/>
    </location>
</feature>
<dbReference type="AlphaFoldDB" id="A0A1B3B710"/>
<evidence type="ECO:0000256" key="2">
    <source>
        <dbReference type="ARBA" id="ARBA00022475"/>
    </source>
</evidence>
<dbReference type="InterPro" id="IPR052192">
    <property type="entry name" value="Insect_Ionotropic_Sensory_Rcpt"/>
</dbReference>